<keyword evidence="6" id="KW-0479">Metal-binding</keyword>
<comment type="cofactor">
    <cofactor evidence="3">
        <name>Co(2+)</name>
        <dbReference type="ChEBI" id="CHEBI:48828"/>
    </cofactor>
</comment>
<protein>
    <recommendedName>
        <fullName evidence="5">5'-deoxynucleotidase</fullName>
        <ecNumber evidence="5">3.1.3.89</ecNumber>
    </recommendedName>
</protein>
<keyword evidence="7" id="KW-0378">Hydrolase</keyword>
<evidence type="ECO:0000256" key="6">
    <source>
        <dbReference type="ARBA" id="ARBA00022723"/>
    </source>
</evidence>
<accession>A0ABP7AJA9</accession>
<evidence type="ECO:0000256" key="1">
    <source>
        <dbReference type="ARBA" id="ARBA00001638"/>
    </source>
</evidence>
<evidence type="ECO:0000313" key="9">
    <source>
        <dbReference type="EMBL" id="GAA3633783.1"/>
    </source>
</evidence>
<organism evidence="9 10">
    <name type="scientific">Kineosporia mesophila</name>
    <dbReference type="NCBI Taxonomy" id="566012"/>
    <lineage>
        <taxon>Bacteria</taxon>
        <taxon>Bacillati</taxon>
        <taxon>Actinomycetota</taxon>
        <taxon>Actinomycetes</taxon>
        <taxon>Kineosporiales</taxon>
        <taxon>Kineosporiaceae</taxon>
        <taxon>Kineosporia</taxon>
    </lineage>
</organism>
<evidence type="ECO:0000256" key="4">
    <source>
        <dbReference type="ARBA" id="ARBA00011738"/>
    </source>
</evidence>
<dbReference type="InterPro" id="IPR003607">
    <property type="entry name" value="HD/PDEase_dom"/>
</dbReference>
<dbReference type="PANTHER" id="PTHR11845">
    <property type="entry name" value="5'-DEOXYNUCLEOTIDASE HDDC2"/>
    <property type="match status" value="1"/>
</dbReference>
<dbReference type="SUPFAM" id="SSF109604">
    <property type="entry name" value="HD-domain/PDEase-like"/>
    <property type="match status" value="1"/>
</dbReference>
<comment type="cofactor">
    <cofactor evidence="2">
        <name>Mn(2+)</name>
        <dbReference type="ChEBI" id="CHEBI:29035"/>
    </cofactor>
</comment>
<evidence type="ECO:0000256" key="5">
    <source>
        <dbReference type="ARBA" id="ARBA00012964"/>
    </source>
</evidence>
<keyword evidence="10" id="KW-1185">Reference proteome</keyword>
<sequence>MKNMLDDEAAGTAALLFEVGTLKLTPRTGWLHAQVRHPESIAEHSHRVSLISAILAALEGADPGRAALMGTLHDTQESRLGDISHVGKAYVKTVKNEQVTADQTSTAAPVVATMIGDAVAEYEAQETPESRVAKDADKLECLLQALEYQRAGNQNVQAWVDSSRAALKTAAALQIADAAMNMTGLEWRQ</sequence>
<dbReference type="EC" id="3.1.3.89" evidence="5"/>
<gene>
    <name evidence="9" type="ORF">GCM10022223_60140</name>
</gene>
<evidence type="ECO:0000256" key="3">
    <source>
        <dbReference type="ARBA" id="ARBA00001941"/>
    </source>
</evidence>
<feature type="domain" description="HD/PDEase" evidence="8">
    <location>
        <begin position="37"/>
        <end position="151"/>
    </location>
</feature>
<comment type="caution">
    <text evidence="9">The sequence shown here is derived from an EMBL/GenBank/DDBJ whole genome shotgun (WGS) entry which is preliminary data.</text>
</comment>
<name>A0ABP7AJA9_9ACTN</name>
<dbReference type="SMART" id="SM00471">
    <property type="entry name" value="HDc"/>
    <property type="match status" value="1"/>
</dbReference>
<proteinExistence type="predicted"/>
<reference evidence="10" key="1">
    <citation type="journal article" date="2019" name="Int. J. Syst. Evol. Microbiol.">
        <title>The Global Catalogue of Microorganisms (GCM) 10K type strain sequencing project: providing services to taxonomists for standard genome sequencing and annotation.</title>
        <authorList>
            <consortium name="The Broad Institute Genomics Platform"/>
            <consortium name="The Broad Institute Genome Sequencing Center for Infectious Disease"/>
            <person name="Wu L."/>
            <person name="Ma J."/>
        </authorList>
    </citation>
    <scope>NUCLEOTIDE SEQUENCE [LARGE SCALE GENOMIC DNA]</scope>
    <source>
        <strain evidence="10">JCM 16902</strain>
    </source>
</reference>
<evidence type="ECO:0000313" key="10">
    <source>
        <dbReference type="Proteomes" id="UP001501074"/>
    </source>
</evidence>
<dbReference type="Gene3D" id="1.10.3210.10">
    <property type="entry name" value="Hypothetical protein af1432"/>
    <property type="match status" value="1"/>
</dbReference>
<evidence type="ECO:0000259" key="8">
    <source>
        <dbReference type="SMART" id="SM00471"/>
    </source>
</evidence>
<dbReference type="Proteomes" id="UP001501074">
    <property type="component" value="Unassembled WGS sequence"/>
</dbReference>
<dbReference type="InterPro" id="IPR006674">
    <property type="entry name" value="HD_domain"/>
</dbReference>
<comment type="catalytic activity">
    <reaction evidence="1">
        <text>a 2'-deoxyribonucleoside 5'-phosphate + H2O = a 2'-deoxyribonucleoside + phosphate</text>
        <dbReference type="Rhea" id="RHEA:36167"/>
        <dbReference type="ChEBI" id="CHEBI:15377"/>
        <dbReference type="ChEBI" id="CHEBI:18274"/>
        <dbReference type="ChEBI" id="CHEBI:43474"/>
        <dbReference type="ChEBI" id="CHEBI:65317"/>
        <dbReference type="EC" id="3.1.3.89"/>
    </reaction>
</comment>
<evidence type="ECO:0000256" key="7">
    <source>
        <dbReference type="ARBA" id="ARBA00022801"/>
    </source>
</evidence>
<comment type="subunit">
    <text evidence="4">Homodimer.</text>
</comment>
<dbReference type="PANTHER" id="PTHR11845:SF13">
    <property type="entry name" value="5'-DEOXYNUCLEOTIDASE HDDC2"/>
    <property type="match status" value="1"/>
</dbReference>
<dbReference type="Pfam" id="PF13023">
    <property type="entry name" value="HD_3"/>
    <property type="match status" value="1"/>
</dbReference>
<evidence type="ECO:0000256" key="2">
    <source>
        <dbReference type="ARBA" id="ARBA00001936"/>
    </source>
</evidence>
<dbReference type="EMBL" id="BAAAZO010000012">
    <property type="protein sequence ID" value="GAA3633783.1"/>
    <property type="molecule type" value="Genomic_DNA"/>
</dbReference>
<dbReference type="InterPro" id="IPR039356">
    <property type="entry name" value="YfbR/HDDC2"/>
</dbReference>